<keyword evidence="5" id="KW-0325">Glycoprotein</keyword>
<keyword evidence="2" id="KW-0202">Cytokine</keyword>
<dbReference type="PANTHER" id="PTHR15151">
    <property type="entry name" value="PROTEIN EIGER"/>
    <property type="match status" value="1"/>
</dbReference>
<evidence type="ECO:0000256" key="4">
    <source>
        <dbReference type="ARBA" id="ARBA00023157"/>
    </source>
</evidence>
<protein>
    <recommendedName>
        <fullName evidence="9">TNF family profile domain-containing protein</fullName>
    </recommendedName>
</protein>
<keyword evidence="4" id="KW-1015">Disulfide bond</keyword>
<dbReference type="SUPFAM" id="SSF49842">
    <property type="entry name" value="TNF-like"/>
    <property type="match status" value="1"/>
</dbReference>
<evidence type="ECO:0008006" key="9">
    <source>
        <dbReference type="Google" id="ProtNLM"/>
    </source>
</evidence>
<proteinExistence type="predicted"/>
<keyword evidence="8" id="KW-1185">Reference proteome</keyword>
<evidence type="ECO:0000256" key="5">
    <source>
        <dbReference type="ARBA" id="ARBA00023180"/>
    </source>
</evidence>
<evidence type="ECO:0000256" key="1">
    <source>
        <dbReference type="ARBA" id="ARBA00004613"/>
    </source>
</evidence>
<keyword evidence="3" id="KW-0964">Secreted</keyword>
<dbReference type="EnsemblMetazoa" id="G15274.1">
    <property type="protein sequence ID" value="G15274.1:cds"/>
    <property type="gene ID" value="G15274"/>
</dbReference>
<feature type="transmembrane region" description="Helical" evidence="6">
    <location>
        <begin position="28"/>
        <end position="51"/>
    </location>
</feature>
<accession>A0A8W8IQY3</accession>
<dbReference type="Proteomes" id="UP000005408">
    <property type="component" value="Unassembled WGS sequence"/>
</dbReference>
<reference evidence="7" key="1">
    <citation type="submission" date="2022-08" db="UniProtKB">
        <authorList>
            <consortium name="EnsemblMetazoa"/>
        </authorList>
    </citation>
    <scope>IDENTIFICATION</scope>
    <source>
        <strain evidence="7">05x7-T-G4-1.051#20</strain>
    </source>
</reference>
<dbReference type="PANTHER" id="PTHR15151:SF24">
    <property type="entry name" value="A PROLIFERATION-INDUCING LIGAND-LIKE PROTEIN-RELATED"/>
    <property type="match status" value="1"/>
</dbReference>
<keyword evidence="6" id="KW-0472">Membrane</keyword>
<evidence type="ECO:0000256" key="3">
    <source>
        <dbReference type="ARBA" id="ARBA00022525"/>
    </source>
</evidence>
<keyword evidence="6" id="KW-0812">Transmembrane</keyword>
<evidence type="ECO:0000313" key="7">
    <source>
        <dbReference type="EnsemblMetazoa" id="G15274.1:cds"/>
    </source>
</evidence>
<dbReference type="OMA" id="HEYKDIS"/>
<dbReference type="InterPro" id="IPR051748">
    <property type="entry name" value="TNF_Ligand_Superfamily"/>
</dbReference>
<keyword evidence="6" id="KW-1133">Transmembrane helix</keyword>
<dbReference type="GO" id="GO:0005615">
    <property type="term" value="C:extracellular space"/>
    <property type="evidence" value="ECO:0007669"/>
    <property type="project" value="UniProtKB-KW"/>
</dbReference>
<evidence type="ECO:0000313" key="8">
    <source>
        <dbReference type="Proteomes" id="UP000005408"/>
    </source>
</evidence>
<evidence type="ECO:0000256" key="2">
    <source>
        <dbReference type="ARBA" id="ARBA00022514"/>
    </source>
</evidence>
<name>A0A8W8IQY3_MAGGI</name>
<organism evidence="7 8">
    <name type="scientific">Magallana gigas</name>
    <name type="common">Pacific oyster</name>
    <name type="synonym">Crassostrea gigas</name>
    <dbReference type="NCBI Taxonomy" id="29159"/>
    <lineage>
        <taxon>Eukaryota</taxon>
        <taxon>Metazoa</taxon>
        <taxon>Spiralia</taxon>
        <taxon>Lophotrochozoa</taxon>
        <taxon>Mollusca</taxon>
        <taxon>Bivalvia</taxon>
        <taxon>Autobranchia</taxon>
        <taxon>Pteriomorphia</taxon>
        <taxon>Ostreida</taxon>
        <taxon>Ostreoidea</taxon>
        <taxon>Ostreidae</taxon>
        <taxon>Magallana</taxon>
    </lineage>
</organism>
<dbReference type="InterPro" id="IPR008983">
    <property type="entry name" value="Tumour_necrosis_fac-like_dom"/>
</dbReference>
<sequence>MAICKSFSSIKITDACNEEKQTPKSSKLLKASTALCVIFLGICAFILVLYVKTTYQLQNLMEQVSNLSTRLRDAEKYQWNNTDALLSFERMLNETKGDGVIEYSRHAQINREGQGLKRFLSGFSNMELLSKNLDSGVTAVHYIPHEYKDISQYNNIKCSGSCCHVWSGTFCANQTFLLNDPLHGVQFFTSSPWMTSQHIEEVEPLVQNQTDTSIFSVTKSGLHLLYLNILVQATKSSHDIAIYIDGTRKLDCRESLDYVRSDPSNPYMFSKGKTCSVSGVFFLQRSSDLSIRILTSQTAVILKPENTNFGAILLKT</sequence>
<dbReference type="Gene3D" id="2.60.120.40">
    <property type="match status" value="1"/>
</dbReference>
<comment type="subcellular location">
    <subcellularLocation>
        <location evidence="1">Secreted</location>
    </subcellularLocation>
</comment>
<evidence type="ECO:0000256" key="6">
    <source>
        <dbReference type="SAM" id="Phobius"/>
    </source>
</evidence>
<dbReference type="AlphaFoldDB" id="A0A8W8IQY3"/>
<dbReference type="GO" id="GO:0005125">
    <property type="term" value="F:cytokine activity"/>
    <property type="evidence" value="ECO:0007669"/>
    <property type="project" value="UniProtKB-KW"/>
</dbReference>
<dbReference type="OrthoDB" id="6159730at2759"/>